<feature type="signal peptide" evidence="1">
    <location>
        <begin position="1"/>
        <end position="21"/>
    </location>
</feature>
<dbReference type="OrthoDB" id="190240at2"/>
<reference evidence="2 3" key="1">
    <citation type="submission" date="2019-03" db="EMBL/GenBank/DDBJ databases">
        <title>Seongchinamella monodicae gen. nov., sp. nov., a novel member of the Gammaproteobacteria isolated from a tidal mudflat of beach.</title>
        <authorList>
            <person name="Yang H.G."/>
            <person name="Kang J.W."/>
            <person name="Lee S.D."/>
        </authorList>
    </citation>
    <scope>NUCLEOTIDE SEQUENCE [LARGE SCALE GENOMIC DNA]</scope>
    <source>
        <strain evidence="2 3">GH4-78</strain>
    </source>
</reference>
<dbReference type="RefSeq" id="WP_133214546.1">
    <property type="nucleotide sequence ID" value="NZ_SMSE01000004.1"/>
</dbReference>
<gene>
    <name evidence="2" type="ORF">E2F43_16035</name>
</gene>
<evidence type="ECO:0008006" key="4">
    <source>
        <dbReference type="Google" id="ProtNLM"/>
    </source>
</evidence>
<dbReference type="AlphaFoldDB" id="A0A4R5LNJ7"/>
<feature type="chain" id="PRO_5020820032" description="Outer membrane protein beta-barrel domain-containing protein" evidence="1">
    <location>
        <begin position="22"/>
        <end position="304"/>
    </location>
</feature>
<keyword evidence="3" id="KW-1185">Reference proteome</keyword>
<accession>A0A4R5LNJ7</accession>
<evidence type="ECO:0000313" key="3">
    <source>
        <dbReference type="Proteomes" id="UP000295554"/>
    </source>
</evidence>
<evidence type="ECO:0000313" key="2">
    <source>
        <dbReference type="EMBL" id="TDG11876.1"/>
    </source>
</evidence>
<dbReference type="Proteomes" id="UP000295554">
    <property type="component" value="Unassembled WGS sequence"/>
</dbReference>
<comment type="caution">
    <text evidence="2">The sequence shown here is derived from an EMBL/GenBank/DDBJ whole genome shotgun (WGS) entry which is preliminary data.</text>
</comment>
<evidence type="ECO:0000256" key="1">
    <source>
        <dbReference type="SAM" id="SignalP"/>
    </source>
</evidence>
<sequence>MTRFLSFLCCALALAGGGVQADESSKANRGPWVWGVSGGTLHQFDTDLKQAEGSFSVNRGFLQLSAGYAWDQRNSASLSLGWGTSNYVFDDGARIEGLRPWKRIEDYRISLPVRFNIGERADFIAIPSIRSYAEAGASLRDGRTEGLIAGMGWRFSDTLTIGPGFGWYSELGGGSNAFPIVVVDWRITERLSLQTGRGLAASQGPGFTLAYQLNKRWNLSALARYEKIRFALDEGESGAAIGEDRSAPLLLSLDYSPWSMTRASLFVGAELNGELNLETGRGREIASSDYETAPLIGFSFRSRF</sequence>
<keyword evidence="1" id="KW-0732">Signal</keyword>
<name>A0A4R5LNJ7_9GAMM</name>
<dbReference type="SUPFAM" id="SSF56935">
    <property type="entry name" value="Porins"/>
    <property type="match status" value="1"/>
</dbReference>
<organism evidence="2 3">
    <name type="scientific">Seongchinamella unica</name>
    <dbReference type="NCBI Taxonomy" id="2547392"/>
    <lineage>
        <taxon>Bacteria</taxon>
        <taxon>Pseudomonadati</taxon>
        <taxon>Pseudomonadota</taxon>
        <taxon>Gammaproteobacteria</taxon>
        <taxon>Cellvibrionales</taxon>
        <taxon>Halieaceae</taxon>
        <taxon>Seongchinamella</taxon>
    </lineage>
</organism>
<protein>
    <recommendedName>
        <fullName evidence="4">Outer membrane protein beta-barrel domain-containing protein</fullName>
    </recommendedName>
</protein>
<dbReference type="EMBL" id="SMSE01000004">
    <property type="protein sequence ID" value="TDG11876.1"/>
    <property type="molecule type" value="Genomic_DNA"/>
</dbReference>
<proteinExistence type="predicted"/>